<dbReference type="Proteomes" id="UP001200313">
    <property type="component" value="Unassembled WGS sequence"/>
</dbReference>
<accession>A0ABS9M6C0</accession>
<dbReference type="RefSeq" id="WP_177694397.1">
    <property type="nucleotide sequence ID" value="NZ_JAKNJB010000006.1"/>
</dbReference>
<organism evidence="1 2">
    <name type="scientific">Intestinimonas massiliensis</name>
    <name type="common">ex Afouda et al. 2020</name>
    <dbReference type="NCBI Taxonomy" id="1673721"/>
    <lineage>
        <taxon>Bacteria</taxon>
        <taxon>Bacillati</taxon>
        <taxon>Bacillota</taxon>
        <taxon>Clostridia</taxon>
        <taxon>Eubacteriales</taxon>
        <taxon>Intestinimonas</taxon>
    </lineage>
</organism>
<evidence type="ECO:0000313" key="1">
    <source>
        <dbReference type="EMBL" id="MCG4526336.1"/>
    </source>
</evidence>
<reference evidence="1 2" key="1">
    <citation type="submission" date="2022-01" db="EMBL/GenBank/DDBJ databases">
        <title>Collection of gut derived symbiotic bacterial strains cultured from healthy donors.</title>
        <authorList>
            <person name="Lin H."/>
            <person name="Kohout C."/>
            <person name="Waligurski E."/>
            <person name="Pamer E.G."/>
        </authorList>
    </citation>
    <scope>NUCLEOTIDE SEQUENCE [LARGE SCALE GENOMIC DNA]</scope>
    <source>
        <strain evidence="1 2">DFI.3.7</strain>
    </source>
</reference>
<gene>
    <name evidence="1" type="ORF">L0P79_04505</name>
</gene>
<comment type="caution">
    <text evidence="1">The sequence shown here is derived from an EMBL/GenBank/DDBJ whole genome shotgun (WGS) entry which is preliminary data.</text>
</comment>
<sequence length="130" mass="14487">MLHVLTTQVNNTHPMFSYFEDLCGAANNLKNATRFRQRQVITAVEKDPAALTDNERGVLDEIARALPVMNAAGKQPTEAGDRYKMPAQGKSFLSYPFWNHCLGQLTTRTSFAASCPARQLRLSSKTASRR</sequence>
<keyword evidence="2" id="KW-1185">Reference proteome</keyword>
<name>A0ABS9M6C0_9FIRM</name>
<dbReference type="EMBL" id="JAKNJB010000006">
    <property type="protein sequence ID" value="MCG4526336.1"/>
    <property type="molecule type" value="Genomic_DNA"/>
</dbReference>
<evidence type="ECO:0000313" key="2">
    <source>
        <dbReference type="Proteomes" id="UP001200313"/>
    </source>
</evidence>
<protein>
    <submittedName>
        <fullName evidence="1">Uncharacterized protein</fullName>
    </submittedName>
</protein>
<proteinExistence type="predicted"/>